<dbReference type="EMBL" id="GBXM01025367">
    <property type="protein sequence ID" value="JAH83210.1"/>
    <property type="molecule type" value="Transcribed_RNA"/>
</dbReference>
<dbReference type="AlphaFoldDB" id="A0A0E9W0X1"/>
<reference evidence="1" key="1">
    <citation type="submission" date="2014-11" db="EMBL/GenBank/DDBJ databases">
        <authorList>
            <person name="Amaro Gonzalez C."/>
        </authorList>
    </citation>
    <scope>NUCLEOTIDE SEQUENCE</scope>
</reference>
<proteinExistence type="predicted"/>
<reference evidence="1" key="2">
    <citation type="journal article" date="2015" name="Fish Shellfish Immunol.">
        <title>Early steps in the European eel (Anguilla anguilla)-Vibrio vulnificus interaction in the gills: Role of the RtxA13 toxin.</title>
        <authorList>
            <person name="Callol A."/>
            <person name="Pajuelo D."/>
            <person name="Ebbesson L."/>
            <person name="Teles M."/>
            <person name="MacKenzie S."/>
            <person name="Amaro C."/>
        </authorList>
    </citation>
    <scope>NUCLEOTIDE SEQUENCE</scope>
</reference>
<accession>A0A0E9W0X1</accession>
<organism evidence="1">
    <name type="scientific">Anguilla anguilla</name>
    <name type="common">European freshwater eel</name>
    <name type="synonym">Muraena anguilla</name>
    <dbReference type="NCBI Taxonomy" id="7936"/>
    <lineage>
        <taxon>Eukaryota</taxon>
        <taxon>Metazoa</taxon>
        <taxon>Chordata</taxon>
        <taxon>Craniata</taxon>
        <taxon>Vertebrata</taxon>
        <taxon>Euteleostomi</taxon>
        <taxon>Actinopterygii</taxon>
        <taxon>Neopterygii</taxon>
        <taxon>Teleostei</taxon>
        <taxon>Anguilliformes</taxon>
        <taxon>Anguillidae</taxon>
        <taxon>Anguilla</taxon>
    </lineage>
</organism>
<evidence type="ECO:0000313" key="1">
    <source>
        <dbReference type="EMBL" id="JAH83210.1"/>
    </source>
</evidence>
<name>A0A0E9W0X1_ANGAN</name>
<sequence>MLRTADKSMVLKEEAGDITETRPLLAHMAPTGYSLHPK</sequence>
<protein>
    <submittedName>
        <fullName evidence="1">Uncharacterized protein</fullName>
    </submittedName>
</protein>